<keyword evidence="2" id="KW-0732">Signal</keyword>
<organism evidence="3 4">
    <name type="scientific">Panagrellus redivivus</name>
    <name type="common">Microworm</name>
    <dbReference type="NCBI Taxonomy" id="6233"/>
    <lineage>
        <taxon>Eukaryota</taxon>
        <taxon>Metazoa</taxon>
        <taxon>Ecdysozoa</taxon>
        <taxon>Nematoda</taxon>
        <taxon>Chromadorea</taxon>
        <taxon>Rhabditida</taxon>
        <taxon>Tylenchina</taxon>
        <taxon>Panagrolaimomorpha</taxon>
        <taxon>Panagrolaimoidea</taxon>
        <taxon>Panagrolaimidae</taxon>
        <taxon>Panagrellus</taxon>
    </lineage>
</organism>
<proteinExistence type="predicted"/>
<keyword evidence="1" id="KW-0812">Transmembrane</keyword>
<feature type="signal peptide" evidence="2">
    <location>
        <begin position="1"/>
        <end position="20"/>
    </location>
</feature>
<keyword evidence="1" id="KW-0472">Membrane</keyword>
<feature type="transmembrane region" description="Helical" evidence="1">
    <location>
        <begin position="324"/>
        <end position="345"/>
    </location>
</feature>
<dbReference type="AlphaFoldDB" id="A0A7E4VTU8"/>
<sequence>MLWLVLPLAATVTAIHQISPEKPKDLRLRLCSHERQPMQIETMLYFPEAVKFCASITTNKNVITLAKDRQRTTFLQPLVSTTIREIDGTGSCKINYMGYGGEYRLSPDLGYYKHCQRSISKYISMLVDNESKPKWNSTNSQCPIQDLPNTYKDYIACDLIPNRWYELEFRSSIRYEVFHKKTYRQFAANHSSTFLFKPDYTLDRNGTELDWLARLVEVKIRLTQCKKVRYLLRVDDHWNHQYYPLKVTVDYKITADGYTKKSRQVGNGTINHWFAGSFEFEPSPLREHELCAHISYDNKSSRSFVICKRIASRGHCSFVEKSRAVTLTFNTVFFLIAKAIIIVMFSF</sequence>
<keyword evidence="3" id="KW-1185">Reference proteome</keyword>
<dbReference type="Proteomes" id="UP000492821">
    <property type="component" value="Unassembled WGS sequence"/>
</dbReference>
<dbReference type="WBParaSite" id="Pan_g3239.t1">
    <property type="protein sequence ID" value="Pan_g3239.t1"/>
    <property type="gene ID" value="Pan_g3239"/>
</dbReference>
<reference evidence="4" key="2">
    <citation type="submission" date="2020-10" db="UniProtKB">
        <authorList>
            <consortium name="WormBaseParasite"/>
        </authorList>
    </citation>
    <scope>IDENTIFICATION</scope>
</reference>
<evidence type="ECO:0000256" key="1">
    <source>
        <dbReference type="SAM" id="Phobius"/>
    </source>
</evidence>
<reference evidence="3" key="1">
    <citation type="journal article" date="2013" name="Genetics">
        <title>The draft genome and transcriptome of Panagrellus redivivus are shaped by the harsh demands of a free-living lifestyle.</title>
        <authorList>
            <person name="Srinivasan J."/>
            <person name="Dillman A.R."/>
            <person name="Macchietto M.G."/>
            <person name="Heikkinen L."/>
            <person name="Lakso M."/>
            <person name="Fracchia K.M."/>
            <person name="Antoshechkin I."/>
            <person name="Mortazavi A."/>
            <person name="Wong G."/>
            <person name="Sternberg P.W."/>
        </authorList>
    </citation>
    <scope>NUCLEOTIDE SEQUENCE [LARGE SCALE GENOMIC DNA]</scope>
    <source>
        <strain evidence="3">MT8872</strain>
    </source>
</reference>
<evidence type="ECO:0000256" key="2">
    <source>
        <dbReference type="SAM" id="SignalP"/>
    </source>
</evidence>
<keyword evidence="1" id="KW-1133">Transmembrane helix</keyword>
<evidence type="ECO:0000313" key="3">
    <source>
        <dbReference type="Proteomes" id="UP000492821"/>
    </source>
</evidence>
<name>A0A7E4VTU8_PANRE</name>
<evidence type="ECO:0000313" key="4">
    <source>
        <dbReference type="WBParaSite" id="Pan_g3239.t1"/>
    </source>
</evidence>
<protein>
    <submittedName>
        <fullName evidence="4">Uncharacterized protein</fullName>
    </submittedName>
</protein>
<feature type="chain" id="PRO_5028858502" evidence="2">
    <location>
        <begin position="21"/>
        <end position="347"/>
    </location>
</feature>
<accession>A0A7E4VTU8</accession>